<accession>A8SJC5</accession>
<evidence type="ECO:0000256" key="1">
    <source>
        <dbReference type="SAM" id="Phobius"/>
    </source>
</evidence>
<name>A8SJC5_9FIRM</name>
<proteinExistence type="predicted"/>
<reference evidence="2 3" key="2">
    <citation type="submission" date="2007-09" db="EMBL/GenBank/DDBJ databases">
        <authorList>
            <person name="Fulton L."/>
            <person name="Clifton S."/>
            <person name="Fulton B."/>
            <person name="Xu J."/>
            <person name="Minx P."/>
            <person name="Pepin K.H."/>
            <person name="Johnson M."/>
            <person name="Thiruvilangam P."/>
            <person name="Bhonagiri V."/>
            <person name="Nash W.E."/>
            <person name="Mardis E.R."/>
            <person name="Wilson R.K."/>
        </authorList>
    </citation>
    <scope>NUCLEOTIDE SEQUENCE [LARGE SCALE GENOMIC DNA]</scope>
    <source>
        <strain evidence="2 3">ATCC 33270</strain>
    </source>
</reference>
<reference evidence="2 3" key="1">
    <citation type="submission" date="2007-09" db="EMBL/GenBank/DDBJ databases">
        <title>Draft genome sequence of Peptostreptococcus micros (ATCC 33270).</title>
        <authorList>
            <person name="Sudarsanam P."/>
            <person name="Ley R."/>
            <person name="Guruge J."/>
            <person name="Turnbaugh P.J."/>
            <person name="Mahowald M."/>
            <person name="Liep D."/>
            <person name="Gordon J."/>
        </authorList>
    </citation>
    <scope>NUCLEOTIDE SEQUENCE [LARGE SCALE GENOMIC DNA]</scope>
    <source>
        <strain evidence="2 3">ATCC 33270</strain>
    </source>
</reference>
<dbReference type="EMBL" id="ABEE02000015">
    <property type="protein sequence ID" value="EDP24420.1"/>
    <property type="molecule type" value="Genomic_DNA"/>
</dbReference>
<dbReference type="eggNOG" id="ENOG502ZE7R">
    <property type="taxonomic scope" value="Bacteria"/>
</dbReference>
<dbReference type="InterPro" id="IPR048042">
    <property type="entry name" value="TipC-like"/>
</dbReference>
<dbReference type="HOGENOM" id="CLU_1228933_0_0_9"/>
<keyword evidence="1" id="KW-0812">Transmembrane</keyword>
<sequence length="225" mass="26927">MKSKIKVTLAIVIIILVSLVFIFTLYNRKNPKEKNIFDEMYYGEKKVYKRGANTPFRNIPGIHQWNRNDFMVNPSVKELSDRNNTVEERYKKKYKTKKIGEWDIGFKFIYDKKKIDISFYNKILEKKITFSIHYKYDIESKKMVENVDFFDNTKKMPEAEIDEISKIKEYLEKNNISIKDLKETADELLYEKVIGDWEKYTNSRYSKDNLGTVKIERSQLFDGVD</sequence>
<keyword evidence="1" id="KW-1133">Transmembrane helix</keyword>
<dbReference type="NCBIfam" id="NF033863">
    <property type="entry name" value="immun_TipC_fam"/>
    <property type="match status" value="1"/>
</dbReference>
<dbReference type="Proteomes" id="UP000003162">
    <property type="component" value="Unassembled WGS sequence"/>
</dbReference>
<protein>
    <submittedName>
        <fullName evidence="2">Uncharacterized protein</fullName>
    </submittedName>
</protein>
<keyword evidence="1" id="KW-0472">Membrane</keyword>
<comment type="caution">
    <text evidence="2">The sequence shown here is derived from an EMBL/GenBank/DDBJ whole genome shotgun (WGS) entry which is preliminary data.</text>
</comment>
<dbReference type="RefSeq" id="WP_004832062.1">
    <property type="nucleotide sequence ID" value="NZ_DS483516.1"/>
</dbReference>
<organism evidence="2 3">
    <name type="scientific">Parvimonas micra ATCC 33270</name>
    <dbReference type="NCBI Taxonomy" id="411465"/>
    <lineage>
        <taxon>Bacteria</taxon>
        <taxon>Bacillati</taxon>
        <taxon>Bacillota</taxon>
        <taxon>Tissierellia</taxon>
        <taxon>Tissierellales</taxon>
        <taxon>Peptoniphilaceae</taxon>
        <taxon>Parvimonas</taxon>
    </lineage>
</organism>
<evidence type="ECO:0000313" key="2">
    <source>
        <dbReference type="EMBL" id="EDP24420.1"/>
    </source>
</evidence>
<gene>
    <name evidence="2" type="ORF">PEPMIC_00269</name>
</gene>
<dbReference type="AlphaFoldDB" id="A8SJC5"/>
<evidence type="ECO:0000313" key="3">
    <source>
        <dbReference type="Proteomes" id="UP000003162"/>
    </source>
</evidence>
<feature type="transmembrane region" description="Helical" evidence="1">
    <location>
        <begin position="7"/>
        <end position="26"/>
    </location>
</feature>